<dbReference type="InterPro" id="IPR032675">
    <property type="entry name" value="LRR_dom_sf"/>
</dbReference>
<reference evidence="1" key="1">
    <citation type="journal article" date="2020" name="Cell">
        <title>Large-Scale Comparative Analyses of Tick Genomes Elucidate Their Genetic Diversity and Vector Capacities.</title>
        <authorList>
            <consortium name="Tick Genome and Microbiome Consortium (TIGMIC)"/>
            <person name="Jia N."/>
            <person name="Wang J."/>
            <person name="Shi W."/>
            <person name="Du L."/>
            <person name="Sun Y."/>
            <person name="Zhan W."/>
            <person name="Jiang J.F."/>
            <person name="Wang Q."/>
            <person name="Zhang B."/>
            <person name="Ji P."/>
            <person name="Bell-Sakyi L."/>
            <person name="Cui X.M."/>
            <person name="Yuan T.T."/>
            <person name="Jiang B.G."/>
            <person name="Yang W.F."/>
            <person name="Lam T.T."/>
            <person name="Chang Q.C."/>
            <person name="Ding S.J."/>
            <person name="Wang X.J."/>
            <person name="Zhu J.G."/>
            <person name="Ruan X.D."/>
            <person name="Zhao L."/>
            <person name="Wei J.T."/>
            <person name="Ye R.Z."/>
            <person name="Que T.C."/>
            <person name="Du C.H."/>
            <person name="Zhou Y.H."/>
            <person name="Cheng J.X."/>
            <person name="Dai P.F."/>
            <person name="Guo W.B."/>
            <person name="Han X.H."/>
            <person name="Huang E.J."/>
            <person name="Li L.F."/>
            <person name="Wei W."/>
            <person name="Gao Y.C."/>
            <person name="Liu J.Z."/>
            <person name="Shao H.Z."/>
            <person name="Wang X."/>
            <person name="Wang C.C."/>
            <person name="Yang T.C."/>
            <person name="Huo Q.B."/>
            <person name="Li W."/>
            <person name="Chen H.Y."/>
            <person name="Chen S.E."/>
            <person name="Zhou L.G."/>
            <person name="Ni X.B."/>
            <person name="Tian J.H."/>
            <person name="Sheng Y."/>
            <person name="Liu T."/>
            <person name="Pan Y.S."/>
            <person name="Xia L.Y."/>
            <person name="Li J."/>
            <person name="Zhao F."/>
            <person name="Cao W.C."/>
        </authorList>
    </citation>
    <scope>NUCLEOTIDE SEQUENCE</scope>
    <source>
        <strain evidence="1">Rsan-2018</strain>
    </source>
</reference>
<reference evidence="1" key="2">
    <citation type="submission" date="2021-09" db="EMBL/GenBank/DDBJ databases">
        <authorList>
            <person name="Jia N."/>
            <person name="Wang J."/>
            <person name="Shi W."/>
            <person name="Du L."/>
            <person name="Sun Y."/>
            <person name="Zhan W."/>
            <person name="Jiang J."/>
            <person name="Wang Q."/>
            <person name="Zhang B."/>
            <person name="Ji P."/>
            <person name="Sakyi L.B."/>
            <person name="Cui X."/>
            <person name="Yuan T."/>
            <person name="Jiang B."/>
            <person name="Yang W."/>
            <person name="Lam T.T.-Y."/>
            <person name="Chang Q."/>
            <person name="Ding S."/>
            <person name="Wang X."/>
            <person name="Zhu J."/>
            <person name="Ruan X."/>
            <person name="Zhao L."/>
            <person name="Wei J."/>
            <person name="Que T."/>
            <person name="Du C."/>
            <person name="Cheng J."/>
            <person name="Dai P."/>
            <person name="Han X."/>
            <person name="Huang E."/>
            <person name="Gao Y."/>
            <person name="Liu J."/>
            <person name="Shao H."/>
            <person name="Ye R."/>
            <person name="Li L."/>
            <person name="Wei W."/>
            <person name="Wang X."/>
            <person name="Wang C."/>
            <person name="Huo Q."/>
            <person name="Li W."/>
            <person name="Guo W."/>
            <person name="Chen H."/>
            <person name="Chen S."/>
            <person name="Zhou L."/>
            <person name="Zhou L."/>
            <person name="Ni X."/>
            <person name="Tian J."/>
            <person name="Zhou Y."/>
            <person name="Sheng Y."/>
            <person name="Liu T."/>
            <person name="Pan Y."/>
            <person name="Xia L."/>
            <person name="Li J."/>
            <person name="Zhao F."/>
            <person name="Cao W."/>
        </authorList>
    </citation>
    <scope>NUCLEOTIDE SEQUENCE</scope>
    <source>
        <strain evidence="1">Rsan-2018</strain>
        <tissue evidence="1">Larvae</tissue>
    </source>
</reference>
<sequence>MSRVGDLVSRSISFTNGPFSKFLPGTAKPCTSSPPSEDCWLCKEVNHWNSALASLSLELTEEEPGRLCLRTSRDANPYAFCDTRFLLSCLVRQHASLRIEDFVVNADSTSRLVELVQANKGCLRELSFSAHYAHPKIPVELICALYRCEALTELSLYGQPTLEATTALEQLMQSNESIQKLSLQDNTQDQRILSALCNSLSANFSPTELHYECASLNFGQLLQLLQCNSRLESLVLSGNKNRPMHLGKLHGMSLNALLVHSAGLRSLEVRHCAWTSHAAEEVAAGLARNSSLERFDVSRCYLDFGIVLALCRALETNDTLKMLVFPPNDDFLHEPVGLSGKLMAAKCFARVTTTWPKAYTPALTKALKVPLLCPEELHLSAFESYDGSFQQLCKALGNSTIKCLYVKISIFSSSQVETLREALAANSSIRKLVLQEDSISISCCFTVAEALNKNRTVAEISLSIHELNDCGVKRLQLVALASDALEKLTLNCIYVAQGCMRDMRDLCPSLTSSGTLTGFSVFNERRRIECLDAEVKHCVDQNRRKWNCALQFVLNPCVNKRWAVAFESLREKPCFLQRVVRASGKPSQDALIMIRSAKGFIARNYLLVTGVVSRDIACHPHPGTQIDSLNSDCWLTIVQYLRVLDVIDDTSAQPDYRDP</sequence>
<proteinExistence type="predicted"/>
<dbReference type="AlphaFoldDB" id="A0A9D4QF20"/>
<keyword evidence="2" id="KW-1185">Reference proteome</keyword>
<evidence type="ECO:0000313" key="2">
    <source>
        <dbReference type="Proteomes" id="UP000821837"/>
    </source>
</evidence>
<dbReference type="Proteomes" id="UP000821837">
    <property type="component" value="Chromosome 10"/>
</dbReference>
<evidence type="ECO:0000313" key="1">
    <source>
        <dbReference type="EMBL" id="KAH7976620.1"/>
    </source>
</evidence>
<dbReference type="EMBL" id="JABSTV010001246">
    <property type="protein sequence ID" value="KAH7976620.1"/>
    <property type="molecule type" value="Genomic_DNA"/>
</dbReference>
<protein>
    <submittedName>
        <fullName evidence="1">Uncharacterized protein</fullName>
    </submittedName>
</protein>
<accession>A0A9D4QF20</accession>
<comment type="caution">
    <text evidence="1">The sequence shown here is derived from an EMBL/GenBank/DDBJ whole genome shotgun (WGS) entry which is preliminary data.</text>
</comment>
<dbReference type="SUPFAM" id="SSF52047">
    <property type="entry name" value="RNI-like"/>
    <property type="match status" value="2"/>
</dbReference>
<name>A0A9D4QF20_RHISA</name>
<dbReference type="Gene3D" id="3.80.10.10">
    <property type="entry name" value="Ribonuclease Inhibitor"/>
    <property type="match status" value="3"/>
</dbReference>
<organism evidence="1 2">
    <name type="scientific">Rhipicephalus sanguineus</name>
    <name type="common">Brown dog tick</name>
    <name type="synonym">Ixodes sanguineus</name>
    <dbReference type="NCBI Taxonomy" id="34632"/>
    <lineage>
        <taxon>Eukaryota</taxon>
        <taxon>Metazoa</taxon>
        <taxon>Ecdysozoa</taxon>
        <taxon>Arthropoda</taxon>
        <taxon>Chelicerata</taxon>
        <taxon>Arachnida</taxon>
        <taxon>Acari</taxon>
        <taxon>Parasitiformes</taxon>
        <taxon>Ixodida</taxon>
        <taxon>Ixodoidea</taxon>
        <taxon>Ixodidae</taxon>
        <taxon>Rhipicephalinae</taxon>
        <taxon>Rhipicephalus</taxon>
        <taxon>Rhipicephalus</taxon>
    </lineage>
</organism>
<dbReference type="VEuPathDB" id="VectorBase:RSAN_045371"/>
<dbReference type="PANTHER" id="PTHR47679">
    <property type="entry name" value="PROTEIN TORNADO 1"/>
    <property type="match status" value="1"/>
</dbReference>
<gene>
    <name evidence="1" type="ORF">HPB52_017020</name>
</gene>
<dbReference type="PANTHER" id="PTHR47679:SF2">
    <property type="entry name" value="C-TERMINAL OF ROC (COR) DOMAIN-CONTAINING PROTEIN"/>
    <property type="match status" value="1"/>
</dbReference>